<evidence type="ECO:0000256" key="8">
    <source>
        <dbReference type="ARBA" id="ARBA00022741"/>
    </source>
</evidence>
<dbReference type="GO" id="GO:0000155">
    <property type="term" value="F:phosphorelay sensor kinase activity"/>
    <property type="evidence" value="ECO:0007669"/>
    <property type="project" value="InterPro"/>
</dbReference>
<organism evidence="16 17">
    <name type="scientific">Fredinandcohnia quinoae</name>
    <dbReference type="NCBI Taxonomy" id="2918902"/>
    <lineage>
        <taxon>Bacteria</taxon>
        <taxon>Bacillati</taxon>
        <taxon>Bacillota</taxon>
        <taxon>Bacilli</taxon>
        <taxon>Bacillales</taxon>
        <taxon>Bacillaceae</taxon>
        <taxon>Fredinandcohnia</taxon>
    </lineage>
</organism>
<dbReference type="InterPro" id="IPR036097">
    <property type="entry name" value="HisK_dim/P_sf"/>
</dbReference>
<dbReference type="Pfam" id="PF00512">
    <property type="entry name" value="HisKA"/>
    <property type="match status" value="1"/>
</dbReference>
<evidence type="ECO:0000256" key="4">
    <source>
        <dbReference type="ARBA" id="ARBA00022475"/>
    </source>
</evidence>
<evidence type="ECO:0000256" key="7">
    <source>
        <dbReference type="ARBA" id="ARBA00022692"/>
    </source>
</evidence>
<evidence type="ECO:0000256" key="12">
    <source>
        <dbReference type="ARBA" id="ARBA00023012"/>
    </source>
</evidence>
<keyword evidence="12" id="KW-0902">Two-component regulatory system</keyword>
<dbReference type="CDD" id="cd00082">
    <property type="entry name" value="HisKA"/>
    <property type="match status" value="1"/>
</dbReference>
<dbReference type="InterPro" id="IPR003661">
    <property type="entry name" value="HisK_dim/P_dom"/>
</dbReference>
<dbReference type="Pfam" id="PF02518">
    <property type="entry name" value="HATPase_c"/>
    <property type="match status" value="1"/>
</dbReference>
<keyword evidence="10 16" id="KW-0067">ATP-binding</keyword>
<dbReference type="InterPro" id="IPR004358">
    <property type="entry name" value="Sig_transdc_His_kin-like_C"/>
</dbReference>
<evidence type="ECO:0000259" key="15">
    <source>
        <dbReference type="PROSITE" id="PS50109"/>
    </source>
</evidence>
<dbReference type="Gene3D" id="1.10.287.130">
    <property type="match status" value="1"/>
</dbReference>
<evidence type="ECO:0000256" key="1">
    <source>
        <dbReference type="ARBA" id="ARBA00000085"/>
    </source>
</evidence>
<sequence length="423" mass="47539">MIIEKLLLHVLITLMPIFVYRLLFEDKASNNFPLIAGISGGITAFLCMIFPYYSLGLTWDLRYVPLLLAIFYGGPLAGGFVLVIILITRTIIGGEFLYLPYIITSLSAVLPMLFYKQFWKYKPKNRIIVAVLIGLWPPFVIFSVMSFHIFSYKHMYDLTEVLFVISIICIVNVFGIFLSTILIEGMIERLMMKKEIQRAEKLNTLGELAASIAHEVRNPLTVVKGFLQLMQKEEMKKQESYFPLVLSELGRAESIINDYLNFAKPQFEKVEELKLREVIYNVIQLLDPLAAKEGVRLTHHLNDESVVKTDRNQLKQALVNIIKNGIEATSTGGSVTIELSSDDDSAYIAITDTGKGMDADQLDRIGTLFYTTKDKGTGVGTTVSTRIIHAMNGTISYKSELEIGTTVSIDIPVLKIQNRASSK</sequence>
<feature type="transmembrane region" description="Helical" evidence="14">
    <location>
        <begin position="7"/>
        <end position="23"/>
    </location>
</feature>
<keyword evidence="13 14" id="KW-0472">Membrane</keyword>
<name>A0AAW5DZ31_9BACI</name>
<evidence type="ECO:0000256" key="3">
    <source>
        <dbReference type="ARBA" id="ARBA00012438"/>
    </source>
</evidence>
<dbReference type="SMART" id="SM00388">
    <property type="entry name" value="HisKA"/>
    <property type="match status" value="1"/>
</dbReference>
<feature type="transmembrane region" description="Helical" evidence="14">
    <location>
        <begin position="66"/>
        <end position="92"/>
    </location>
</feature>
<evidence type="ECO:0000256" key="13">
    <source>
        <dbReference type="ARBA" id="ARBA00023136"/>
    </source>
</evidence>
<keyword evidence="7 14" id="KW-0812">Transmembrane</keyword>
<evidence type="ECO:0000256" key="5">
    <source>
        <dbReference type="ARBA" id="ARBA00022553"/>
    </source>
</evidence>
<dbReference type="InterPro" id="IPR036890">
    <property type="entry name" value="HATPase_C_sf"/>
</dbReference>
<keyword evidence="8" id="KW-0547">Nucleotide-binding</keyword>
<dbReference type="GO" id="GO:0005886">
    <property type="term" value="C:plasma membrane"/>
    <property type="evidence" value="ECO:0007669"/>
    <property type="project" value="UniProtKB-SubCell"/>
</dbReference>
<feature type="transmembrane region" description="Helical" evidence="14">
    <location>
        <begin position="35"/>
        <end position="54"/>
    </location>
</feature>
<keyword evidence="4" id="KW-1003">Cell membrane</keyword>
<feature type="domain" description="Histidine kinase" evidence="15">
    <location>
        <begin position="211"/>
        <end position="415"/>
    </location>
</feature>
<comment type="subcellular location">
    <subcellularLocation>
        <location evidence="2">Cell membrane</location>
        <topology evidence="2">Multi-pass membrane protein</topology>
    </subcellularLocation>
</comment>
<dbReference type="GO" id="GO:0071555">
    <property type="term" value="P:cell wall organization"/>
    <property type="evidence" value="ECO:0007669"/>
    <property type="project" value="InterPro"/>
</dbReference>
<dbReference type="PANTHER" id="PTHR43065">
    <property type="entry name" value="SENSOR HISTIDINE KINASE"/>
    <property type="match status" value="1"/>
</dbReference>
<evidence type="ECO:0000256" key="6">
    <source>
        <dbReference type="ARBA" id="ARBA00022679"/>
    </source>
</evidence>
<evidence type="ECO:0000313" key="17">
    <source>
        <dbReference type="Proteomes" id="UP001431131"/>
    </source>
</evidence>
<protein>
    <recommendedName>
        <fullName evidence="3">histidine kinase</fullName>
        <ecNumber evidence="3">2.7.13.3</ecNumber>
    </recommendedName>
</protein>
<dbReference type="SUPFAM" id="SSF55874">
    <property type="entry name" value="ATPase domain of HSP90 chaperone/DNA topoisomerase II/histidine kinase"/>
    <property type="match status" value="1"/>
</dbReference>
<dbReference type="Proteomes" id="UP001431131">
    <property type="component" value="Unassembled WGS sequence"/>
</dbReference>
<dbReference type="PANTHER" id="PTHR43065:SF46">
    <property type="entry name" value="C4-DICARBOXYLATE TRANSPORT SENSOR PROTEIN DCTB"/>
    <property type="match status" value="1"/>
</dbReference>
<dbReference type="InterPro" id="IPR003594">
    <property type="entry name" value="HATPase_dom"/>
</dbReference>
<feature type="transmembrane region" description="Helical" evidence="14">
    <location>
        <begin position="127"/>
        <end position="149"/>
    </location>
</feature>
<dbReference type="Gene3D" id="3.30.565.10">
    <property type="entry name" value="Histidine kinase-like ATPase, C-terminal domain"/>
    <property type="match status" value="1"/>
</dbReference>
<dbReference type="InterPro" id="IPR005467">
    <property type="entry name" value="His_kinase_dom"/>
</dbReference>
<dbReference type="RefSeq" id="WP_240252534.1">
    <property type="nucleotide sequence ID" value="NZ_JAKTTI010000002.1"/>
</dbReference>
<comment type="caution">
    <text evidence="16">The sequence shown here is derived from an EMBL/GenBank/DDBJ whole genome shotgun (WGS) entry which is preliminary data.</text>
</comment>
<evidence type="ECO:0000313" key="16">
    <source>
        <dbReference type="EMBL" id="MCH1624275.1"/>
    </source>
</evidence>
<evidence type="ECO:0000256" key="9">
    <source>
        <dbReference type="ARBA" id="ARBA00022777"/>
    </source>
</evidence>
<accession>A0AAW5DZ31</accession>
<dbReference type="EC" id="2.7.13.3" evidence="3"/>
<comment type="catalytic activity">
    <reaction evidence="1">
        <text>ATP + protein L-histidine = ADP + protein N-phospho-L-histidine.</text>
        <dbReference type="EC" id="2.7.13.3"/>
    </reaction>
</comment>
<dbReference type="InterPro" id="IPR011620">
    <property type="entry name" value="Sig_transdc_His_kinase_LytS_TM"/>
</dbReference>
<evidence type="ECO:0000256" key="11">
    <source>
        <dbReference type="ARBA" id="ARBA00022989"/>
    </source>
</evidence>
<dbReference type="Pfam" id="PF07694">
    <property type="entry name" value="5TM-5TMR_LYT"/>
    <property type="match status" value="1"/>
</dbReference>
<keyword evidence="11 14" id="KW-1133">Transmembrane helix</keyword>
<evidence type="ECO:0000256" key="2">
    <source>
        <dbReference type="ARBA" id="ARBA00004651"/>
    </source>
</evidence>
<dbReference type="GO" id="GO:0005524">
    <property type="term" value="F:ATP binding"/>
    <property type="evidence" value="ECO:0007669"/>
    <property type="project" value="UniProtKB-KW"/>
</dbReference>
<dbReference type="AlphaFoldDB" id="A0AAW5DZ31"/>
<proteinExistence type="predicted"/>
<keyword evidence="6" id="KW-0808">Transferase</keyword>
<dbReference type="SUPFAM" id="SSF47384">
    <property type="entry name" value="Homodimeric domain of signal transducing histidine kinase"/>
    <property type="match status" value="1"/>
</dbReference>
<evidence type="ECO:0000256" key="14">
    <source>
        <dbReference type="SAM" id="Phobius"/>
    </source>
</evidence>
<gene>
    <name evidence="16" type="ORF">MJG50_02955</name>
</gene>
<dbReference type="PROSITE" id="PS50109">
    <property type="entry name" value="HIS_KIN"/>
    <property type="match status" value="1"/>
</dbReference>
<feature type="transmembrane region" description="Helical" evidence="14">
    <location>
        <begin position="161"/>
        <end position="183"/>
    </location>
</feature>
<dbReference type="Gene3D" id="1.10.1760.20">
    <property type="match status" value="1"/>
</dbReference>
<keyword evidence="9" id="KW-0418">Kinase</keyword>
<evidence type="ECO:0000256" key="10">
    <source>
        <dbReference type="ARBA" id="ARBA00022840"/>
    </source>
</evidence>
<dbReference type="EMBL" id="JAKTTI010000002">
    <property type="protein sequence ID" value="MCH1624275.1"/>
    <property type="molecule type" value="Genomic_DNA"/>
</dbReference>
<keyword evidence="5" id="KW-0597">Phosphoprotein</keyword>
<reference evidence="16" key="1">
    <citation type="submission" date="2022-02" db="EMBL/GenBank/DDBJ databases">
        <title>Fredinandcohnia quinoae sp. nov. isolated from Chenopodium quinoa seeds.</title>
        <authorList>
            <person name="Saati-Santamaria Z."/>
            <person name="Flores-Felix J.D."/>
            <person name="Igual J.M."/>
            <person name="Velazquez E."/>
            <person name="Garcia-Fraile P."/>
            <person name="Martinez-Molina E."/>
        </authorList>
    </citation>
    <scope>NUCLEOTIDE SEQUENCE</scope>
    <source>
        <strain evidence="16">SECRCQ15</strain>
    </source>
</reference>
<dbReference type="SMART" id="SM00387">
    <property type="entry name" value="HATPase_c"/>
    <property type="match status" value="1"/>
</dbReference>
<feature type="transmembrane region" description="Helical" evidence="14">
    <location>
        <begin position="98"/>
        <end position="115"/>
    </location>
</feature>
<keyword evidence="17" id="KW-1185">Reference proteome</keyword>
<dbReference type="PRINTS" id="PR00344">
    <property type="entry name" value="BCTRLSENSOR"/>
</dbReference>